<comment type="subcellular location">
    <subcellularLocation>
        <location evidence="1">Membrane</location>
        <topology evidence="1">Multi-pass membrane protein</topology>
    </subcellularLocation>
</comment>
<feature type="region of interest" description="Disordered" evidence="10">
    <location>
        <begin position="590"/>
        <end position="639"/>
    </location>
</feature>
<feature type="compositionally biased region" description="Low complexity" evidence="10">
    <location>
        <begin position="500"/>
        <end position="518"/>
    </location>
</feature>
<keyword evidence="5 11" id="KW-1133">Transmembrane helix</keyword>
<evidence type="ECO:0000256" key="4">
    <source>
        <dbReference type="ARBA" id="ARBA00022692"/>
    </source>
</evidence>
<feature type="transmembrane region" description="Helical" evidence="11">
    <location>
        <begin position="20"/>
        <end position="42"/>
    </location>
</feature>
<comment type="similarity">
    <text evidence="2">Belongs to the G-protein coupled receptor 4 family.</text>
</comment>
<keyword evidence="9" id="KW-0807">Transducer</keyword>
<keyword evidence="7 11" id="KW-0472">Membrane</keyword>
<feature type="transmembrane region" description="Helical" evidence="11">
    <location>
        <begin position="97"/>
        <end position="118"/>
    </location>
</feature>
<feature type="compositionally biased region" description="Low complexity" evidence="10">
    <location>
        <begin position="618"/>
        <end position="630"/>
    </location>
</feature>
<dbReference type="Proteomes" id="UP000178912">
    <property type="component" value="Unassembled WGS sequence"/>
</dbReference>
<keyword evidence="6" id="KW-0297">G-protein coupled receptor</keyword>
<feature type="transmembrane region" description="Helical" evidence="11">
    <location>
        <begin position="54"/>
        <end position="77"/>
    </location>
</feature>
<feature type="transmembrane region" description="Helical" evidence="11">
    <location>
        <begin position="235"/>
        <end position="258"/>
    </location>
</feature>
<evidence type="ECO:0000256" key="7">
    <source>
        <dbReference type="ARBA" id="ARBA00023136"/>
    </source>
</evidence>
<feature type="compositionally biased region" description="Basic and acidic residues" evidence="10">
    <location>
        <begin position="606"/>
        <end position="615"/>
    </location>
</feature>
<dbReference type="AlphaFoldDB" id="A0A1E1LQA2"/>
<dbReference type="CDD" id="cd14966">
    <property type="entry name" value="7tmD_STE3"/>
    <property type="match status" value="1"/>
</dbReference>
<evidence type="ECO:0000256" key="10">
    <source>
        <dbReference type="SAM" id="MobiDB-lite"/>
    </source>
</evidence>
<evidence type="ECO:0000313" key="13">
    <source>
        <dbReference type="Proteomes" id="UP000178912"/>
    </source>
</evidence>
<dbReference type="GO" id="GO:0005886">
    <property type="term" value="C:plasma membrane"/>
    <property type="evidence" value="ECO:0007669"/>
    <property type="project" value="TreeGrafter"/>
</dbReference>
<accession>A0A1E1LQA2</accession>
<dbReference type="PRINTS" id="PR00899">
    <property type="entry name" value="GPCRSTE3"/>
</dbReference>
<evidence type="ECO:0000256" key="2">
    <source>
        <dbReference type="ARBA" id="ARBA00011085"/>
    </source>
</evidence>
<evidence type="ECO:0000256" key="1">
    <source>
        <dbReference type="ARBA" id="ARBA00004141"/>
    </source>
</evidence>
<dbReference type="EMBL" id="FJUX01000165">
    <property type="protein sequence ID" value="CZT12675.1"/>
    <property type="molecule type" value="Genomic_DNA"/>
</dbReference>
<sequence>MENTDIPPSVTITDFIMPPAVANPINAIALPTFALLAILITYLPLRSFYRVKNIAACSIMFVLFVINLMAFINGIIWPSDDWTKWWLGYVLCDIEVVIRYPITLALASSLCCLSKSLADALDTENACLNPSAKMRRRKMCMEVLFCWAVPVMQMVLHYTVQAGRYMVAPVWGCADQLDNSWPMIIIIIIWCPVFSTLNVYYAALMLIRLFRYRATISAALSSTGSGLAPRKFIKLAFISLLLITFYLPLSTLFVYFAIPKTLVPYSWSRIHNPETWSPILFIHTENQPSLQYYGWAGVTVSGLMFAFFGFNDDAVDTYRGFLVKCGAGKVWPDLTLSREERRARALSDETLGSRGSFASHLDLVGKAMKYFDAGSRKESSATGITLVNNSMTSRKCSQGTFSNTTTSLSHAPTNTSNFSTFPLNQSFNTGNADIISPAPSHFNDSHFNFNTSPTTPSHPEILPPLPTTLAPKTPLKAHKGILSLFRTHLNIPFNDFTFASSPSQSSSEATNSSSRSQQPEPTNLSSTSRSAFDIEAQKKNLSWLHGTSSMPTQNPTTVSSKIWSGPGPASFLSLSQSQIDKDTEAIDFSIHAPACGGDSPKMGSRAYRERERRELAQSTTQSLSSSSPTKSSHETEKENQTRFFAANVHRELGMDILPPTSAQKGGMGGVIVRRSLDIVEERTG</sequence>
<evidence type="ECO:0000256" key="9">
    <source>
        <dbReference type="ARBA" id="ARBA00023224"/>
    </source>
</evidence>
<dbReference type="GO" id="GO:0000750">
    <property type="term" value="P:pheromone-dependent signal transduction involved in conjugation with cellular fusion"/>
    <property type="evidence" value="ECO:0007669"/>
    <property type="project" value="TreeGrafter"/>
</dbReference>
<dbReference type="PANTHER" id="PTHR28097">
    <property type="entry name" value="PHEROMONE A FACTOR RECEPTOR"/>
    <property type="match status" value="1"/>
</dbReference>
<name>A0A1E1LQA2_9HELO</name>
<feature type="transmembrane region" description="Helical" evidence="11">
    <location>
        <begin position="180"/>
        <end position="203"/>
    </location>
</feature>
<feature type="transmembrane region" description="Helical" evidence="11">
    <location>
        <begin position="292"/>
        <end position="310"/>
    </location>
</feature>
<evidence type="ECO:0000313" key="12">
    <source>
        <dbReference type="EMBL" id="CZT12675.1"/>
    </source>
</evidence>
<protein>
    <submittedName>
        <fullName evidence="12">Uncharacterized protein</fullName>
    </submittedName>
</protein>
<evidence type="ECO:0000256" key="6">
    <source>
        <dbReference type="ARBA" id="ARBA00023040"/>
    </source>
</evidence>
<organism evidence="12 13">
    <name type="scientific">Rhynchosporium agropyri</name>
    <dbReference type="NCBI Taxonomy" id="914238"/>
    <lineage>
        <taxon>Eukaryota</taxon>
        <taxon>Fungi</taxon>
        <taxon>Dikarya</taxon>
        <taxon>Ascomycota</taxon>
        <taxon>Pezizomycotina</taxon>
        <taxon>Leotiomycetes</taxon>
        <taxon>Helotiales</taxon>
        <taxon>Ploettnerulaceae</taxon>
        <taxon>Rhynchosporium</taxon>
    </lineage>
</organism>
<proteinExistence type="inferred from homology"/>
<keyword evidence="4 11" id="KW-0812">Transmembrane</keyword>
<evidence type="ECO:0000256" key="3">
    <source>
        <dbReference type="ARBA" id="ARBA00022507"/>
    </source>
</evidence>
<reference evidence="13" key="1">
    <citation type="submission" date="2016-03" db="EMBL/GenBank/DDBJ databases">
        <authorList>
            <person name="Guldener U."/>
        </authorList>
    </citation>
    <scope>NUCLEOTIDE SEQUENCE [LARGE SCALE GENOMIC DNA]</scope>
    <source>
        <strain evidence="13">04CH-RAC-A.6.1</strain>
    </source>
</reference>
<feature type="transmembrane region" description="Helical" evidence="11">
    <location>
        <begin position="139"/>
        <end position="160"/>
    </location>
</feature>
<keyword evidence="8" id="KW-0675">Receptor</keyword>
<evidence type="ECO:0000256" key="5">
    <source>
        <dbReference type="ARBA" id="ARBA00022989"/>
    </source>
</evidence>
<keyword evidence="13" id="KW-1185">Reference proteome</keyword>
<dbReference type="GO" id="GO:0004932">
    <property type="term" value="F:mating-type factor pheromone receptor activity"/>
    <property type="evidence" value="ECO:0007669"/>
    <property type="project" value="InterPro"/>
</dbReference>
<gene>
    <name evidence="12" type="ORF">RAG0_16419</name>
</gene>
<feature type="compositionally biased region" description="Polar residues" evidence="10">
    <location>
        <begin position="519"/>
        <end position="530"/>
    </location>
</feature>
<feature type="region of interest" description="Disordered" evidence="10">
    <location>
        <begin position="543"/>
        <end position="563"/>
    </location>
</feature>
<feature type="compositionally biased region" description="Polar residues" evidence="10">
    <location>
        <begin position="545"/>
        <end position="562"/>
    </location>
</feature>
<keyword evidence="3" id="KW-0589">Pheromone response</keyword>
<dbReference type="PANTHER" id="PTHR28097:SF1">
    <property type="entry name" value="PHEROMONE A FACTOR RECEPTOR"/>
    <property type="match status" value="1"/>
</dbReference>
<feature type="region of interest" description="Disordered" evidence="10">
    <location>
        <begin position="500"/>
        <end position="530"/>
    </location>
</feature>
<evidence type="ECO:0000256" key="11">
    <source>
        <dbReference type="SAM" id="Phobius"/>
    </source>
</evidence>
<evidence type="ECO:0000256" key="8">
    <source>
        <dbReference type="ARBA" id="ARBA00023170"/>
    </source>
</evidence>
<dbReference type="Pfam" id="PF02076">
    <property type="entry name" value="STE3"/>
    <property type="match status" value="1"/>
</dbReference>
<dbReference type="OrthoDB" id="2874149at2759"/>
<dbReference type="InterPro" id="IPR001499">
    <property type="entry name" value="GPCR_STE3"/>
</dbReference>